<dbReference type="Pfam" id="PF16117">
    <property type="entry name" value="DUF4833"/>
    <property type="match status" value="1"/>
</dbReference>
<organism evidence="3 4">
    <name type="scientific">Triparma columacea</name>
    <dbReference type="NCBI Taxonomy" id="722753"/>
    <lineage>
        <taxon>Eukaryota</taxon>
        <taxon>Sar</taxon>
        <taxon>Stramenopiles</taxon>
        <taxon>Ochrophyta</taxon>
        <taxon>Bolidophyceae</taxon>
        <taxon>Parmales</taxon>
        <taxon>Triparmaceae</taxon>
        <taxon>Triparma</taxon>
    </lineage>
</organism>
<reference evidence="4" key="1">
    <citation type="journal article" date="2023" name="Commun. Biol.">
        <title>Genome analysis of Parmales, the sister group of diatoms, reveals the evolutionary specialization of diatoms from phago-mixotrophs to photoautotrophs.</title>
        <authorList>
            <person name="Ban H."/>
            <person name="Sato S."/>
            <person name="Yoshikawa S."/>
            <person name="Yamada K."/>
            <person name="Nakamura Y."/>
            <person name="Ichinomiya M."/>
            <person name="Sato N."/>
            <person name="Blanc-Mathieu R."/>
            <person name="Endo H."/>
            <person name="Kuwata A."/>
            <person name="Ogata H."/>
        </authorList>
    </citation>
    <scope>NUCLEOTIDE SEQUENCE [LARGE SCALE GENOMIC DNA]</scope>
</reference>
<sequence length="447" mass="49366">MKSKPQNKPTPRKLPTPPPLVISTSQTSNVYQPSFFESLFNPPPTSSSRDPTLSQAQRVVAQMINDMGKRDDEIRALKSALRQSRTQAVRAEIAFLQTHAVNLEKELLLTKRDLEAKRRQLEDLGMVEEEGVVEDISFGDEFDEGGLMDSVADGMTAALHISPHAHDEDLFGDALESHYDPSHNHYDKDGDEDGDDLDRASDGSFSTSPALHGRSIYNDDTIVDQAMMSGSPLNRSVFGSIVDKQRNSSFNAIEGDDDDGDDEVDQEVADVTASLKQYDELRVLYQVQGSYEPNAIFCITKSQNTNCVVYKANVSAAGSIDPSEPCSAFWIMFSQEPSPSGRHPTEDLNMIERNTAYGITCLADELGRPDCFTCSIASLSDRKFTVMRSEEGKGRFIARCVVNGNPNVALMQIHVQMADSWIPKVQYVDIFGLDLGTGSLVHERKLA</sequence>
<feature type="region of interest" description="Disordered" evidence="1">
    <location>
        <begin position="1"/>
        <end position="54"/>
    </location>
</feature>
<gene>
    <name evidence="3" type="ORF">TrCOL_g7558</name>
</gene>
<dbReference type="Proteomes" id="UP001165065">
    <property type="component" value="Unassembled WGS sequence"/>
</dbReference>
<evidence type="ECO:0000313" key="4">
    <source>
        <dbReference type="Proteomes" id="UP001165065"/>
    </source>
</evidence>
<feature type="compositionally biased region" description="Polar residues" evidence="1">
    <location>
        <begin position="22"/>
        <end position="32"/>
    </location>
</feature>
<evidence type="ECO:0000256" key="1">
    <source>
        <dbReference type="SAM" id="MobiDB-lite"/>
    </source>
</evidence>
<evidence type="ECO:0000313" key="3">
    <source>
        <dbReference type="EMBL" id="GMI47436.1"/>
    </source>
</evidence>
<protein>
    <recommendedName>
        <fullName evidence="2">DUF4833 domain-containing protein</fullName>
    </recommendedName>
</protein>
<evidence type="ECO:0000259" key="2">
    <source>
        <dbReference type="Pfam" id="PF16117"/>
    </source>
</evidence>
<keyword evidence="4" id="KW-1185">Reference proteome</keyword>
<dbReference type="EMBL" id="BRYA01000343">
    <property type="protein sequence ID" value="GMI47436.1"/>
    <property type="molecule type" value="Genomic_DNA"/>
</dbReference>
<name>A0A9W7GMG1_9STRA</name>
<feature type="region of interest" description="Disordered" evidence="1">
    <location>
        <begin position="174"/>
        <end position="212"/>
    </location>
</feature>
<feature type="compositionally biased region" description="Basic and acidic residues" evidence="1">
    <location>
        <begin position="174"/>
        <end position="188"/>
    </location>
</feature>
<dbReference type="AlphaFoldDB" id="A0A9W7GMG1"/>
<proteinExistence type="predicted"/>
<dbReference type="OrthoDB" id="77762at2759"/>
<dbReference type="InterPro" id="IPR032269">
    <property type="entry name" value="DUF4833"/>
</dbReference>
<comment type="caution">
    <text evidence="3">The sequence shown here is derived from an EMBL/GenBank/DDBJ whole genome shotgun (WGS) entry which is preliminary data.</text>
</comment>
<accession>A0A9W7GMG1</accession>
<feature type="domain" description="DUF4833" evidence="2">
    <location>
        <begin position="297"/>
        <end position="444"/>
    </location>
</feature>